<dbReference type="SMART" id="SM00271">
    <property type="entry name" value="DnaJ"/>
    <property type="match status" value="1"/>
</dbReference>
<protein>
    <submittedName>
        <fullName evidence="2">X-domain of DnaJ-containing</fullName>
    </submittedName>
</protein>
<keyword evidence="3" id="KW-1185">Reference proteome</keyword>
<dbReference type="GeneID" id="24426328"/>
<dbReference type="Gene3D" id="1.10.287.110">
    <property type="entry name" value="DnaJ domain"/>
    <property type="match status" value="1"/>
</dbReference>
<dbReference type="Pfam" id="PF00226">
    <property type="entry name" value="DnaJ"/>
    <property type="match status" value="1"/>
</dbReference>
<feature type="domain" description="J" evidence="1">
    <location>
        <begin position="214"/>
        <end position="279"/>
    </location>
</feature>
<reference evidence="2 3" key="3">
    <citation type="journal article" date="2016" name="Sci. Rep.">
        <title>Genome-wide diversity and gene expression profiling of Babesia microti isolates identify polymorphic genes that mediate host-pathogen interactions.</title>
        <authorList>
            <person name="Silva J.C."/>
            <person name="Cornillot E."/>
            <person name="McCracken C."/>
            <person name="Usmani-Brown S."/>
            <person name="Dwivedi A."/>
            <person name="Ifeonu O.O."/>
            <person name="Crabtree J."/>
            <person name="Gotia H.T."/>
            <person name="Virji A.Z."/>
            <person name="Reynes C."/>
            <person name="Colinge J."/>
            <person name="Kumar V."/>
            <person name="Lawres L."/>
            <person name="Pazzi J.E."/>
            <person name="Pablo J.V."/>
            <person name="Hung C."/>
            <person name="Brancato J."/>
            <person name="Kumari P."/>
            <person name="Orvis J."/>
            <person name="Tretina K."/>
            <person name="Chibucos M."/>
            <person name="Ott S."/>
            <person name="Sadzewicz L."/>
            <person name="Sengamalay N."/>
            <person name="Shetty A.C."/>
            <person name="Su Q."/>
            <person name="Tallon L."/>
            <person name="Fraser C.M."/>
            <person name="Frutos R."/>
            <person name="Molina D.M."/>
            <person name="Krause P.J."/>
            <person name="Ben Mamoun C."/>
        </authorList>
    </citation>
    <scope>NUCLEOTIDE SEQUENCE [LARGE SCALE GENOMIC DNA]</scope>
    <source>
        <strain evidence="2 3">RI</strain>
    </source>
</reference>
<dbReference type="Pfam" id="PF14308">
    <property type="entry name" value="DnaJ-X"/>
    <property type="match status" value="1"/>
</dbReference>
<evidence type="ECO:0000313" key="2">
    <source>
        <dbReference type="EMBL" id="CCF75875.1"/>
    </source>
</evidence>
<dbReference type="SUPFAM" id="SSF46565">
    <property type="entry name" value="Chaperone J-domain"/>
    <property type="match status" value="1"/>
</dbReference>
<dbReference type="PROSITE" id="PS50076">
    <property type="entry name" value="DNAJ_2"/>
    <property type="match status" value="1"/>
</dbReference>
<gene>
    <name evidence="2" type="ORF">BmR1_04g08485</name>
</gene>
<dbReference type="EMBL" id="LN871599">
    <property type="protein sequence ID" value="CCF75875.1"/>
    <property type="molecule type" value="Genomic_DNA"/>
</dbReference>
<dbReference type="VEuPathDB" id="PiroplasmaDB:BmR1_04g08485"/>
<dbReference type="PANTHER" id="PTHR44094:SF8">
    <property type="entry name" value="DNAJ HEAT SHOCK N-TERMINAL DOMAIN-CONTAINING PROTEIN-RELATED"/>
    <property type="match status" value="1"/>
</dbReference>
<dbReference type="CDD" id="cd06257">
    <property type="entry name" value="DnaJ"/>
    <property type="match status" value="1"/>
</dbReference>
<dbReference type="InterPro" id="IPR001623">
    <property type="entry name" value="DnaJ_domain"/>
</dbReference>
<reference evidence="2 3" key="1">
    <citation type="journal article" date="2012" name="Nucleic Acids Res.">
        <title>Sequencing of the smallest Apicomplexan genome from the human pathogen Babesia microti.</title>
        <authorList>
            <person name="Cornillot E."/>
            <person name="Hadj-Kaddour K."/>
            <person name="Dassouli A."/>
            <person name="Noel B."/>
            <person name="Ranwez V."/>
            <person name="Vacherie B."/>
            <person name="Augagneur Y."/>
            <person name="Bres V."/>
            <person name="Duclos A."/>
            <person name="Randazzo S."/>
            <person name="Carcy B."/>
            <person name="Debierre-Grockiego F."/>
            <person name="Delbecq S."/>
            <person name="Moubri-Menage K."/>
            <person name="Shams-Eldin H."/>
            <person name="Usmani-Brown S."/>
            <person name="Bringaud F."/>
            <person name="Wincker P."/>
            <person name="Vivares C.P."/>
            <person name="Schwarz R.T."/>
            <person name="Schetters T.P."/>
            <person name="Krause P.J."/>
            <person name="Gorenflot A."/>
            <person name="Berry V."/>
            <person name="Barbe V."/>
            <person name="Ben Mamoun C."/>
        </authorList>
    </citation>
    <scope>NUCLEOTIDE SEQUENCE [LARGE SCALE GENOMIC DNA]</scope>
    <source>
        <strain evidence="2 3">RI</strain>
    </source>
</reference>
<dbReference type="InterPro" id="IPR052423">
    <property type="entry name" value="EMIR"/>
</dbReference>
<dbReference type="RefSeq" id="XP_012650283.1">
    <property type="nucleotide sequence ID" value="XM_012794829.1"/>
</dbReference>
<dbReference type="PRINTS" id="PR00625">
    <property type="entry name" value="JDOMAIN"/>
</dbReference>
<evidence type="ECO:0000313" key="3">
    <source>
        <dbReference type="Proteomes" id="UP000002899"/>
    </source>
</evidence>
<proteinExistence type="predicted"/>
<dbReference type="InterPro" id="IPR018253">
    <property type="entry name" value="DnaJ_domain_CS"/>
</dbReference>
<dbReference type="PROSITE" id="PS00636">
    <property type="entry name" value="DNAJ_1"/>
    <property type="match status" value="1"/>
</dbReference>
<dbReference type="KEGG" id="bmic:BmR1_04g08485"/>
<evidence type="ECO:0000259" key="1">
    <source>
        <dbReference type="PROSITE" id="PS50076"/>
    </source>
</evidence>
<sequence>MEIPDFGQSVDKSRAHIETQNTAHNHGTEPKIPPFSHLLTGSVSDEQILMDESGKTLSKNNSNKDFIVGDIFSVKMPRDASAGLSSGIKSIGKGFGLGAVSLVLCPIVGATKDGLGGFFKGIGAGILSAITLPVTSIGVAGYQITRGVMNTPTAICEWSNGRKWNKKTREWGDDWYSLAEEANQVLKDSPELDYKKCKTIESSKCEERDVVDDEFYKILEVPTTATQEEIRRQYYKIAKKCHPDKNTSDPNAADNFQKLGQAYQVLGDEKRRAKYDKFGKSALESMPIIDSSLFFMMLFGSEILEPYIGKLRMAMFVEIELEQSVNPSSELFQKQQQKREVLLAIQLRDRIRPYCYGDVITWRISILQEARKLCETSFGDSIVNAIGWTYKNYATQFLGKKETFLGMKGRVAKFQEQKRTMGNHIKAMVSMVKAAIISKRIGFSEDPDEANCEQERAISSNLPIILETMLNVCLMDVENTIRNASKKLIKDMMVDLAMRKKRARALIELGNIFQQAAMEHMNQDNKKDARQKMEEALAKAIEKTNKGKDADMYYYNNVYFNNEDEIKPTDGFY</sequence>
<dbReference type="AlphaFoldDB" id="I7JDL2"/>
<dbReference type="Proteomes" id="UP000002899">
    <property type="component" value="Chromosome IV"/>
</dbReference>
<dbReference type="InterPro" id="IPR026894">
    <property type="entry name" value="DnaJ_X"/>
</dbReference>
<accession>I7JDL2</accession>
<reference evidence="2 3" key="2">
    <citation type="journal article" date="2013" name="PLoS ONE">
        <title>Whole genome mapping and re-organization of the nuclear and mitochondrial genomes of Babesia microti isolates.</title>
        <authorList>
            <person name="Cornillot E."/>
            <person name="Dassouli A."/>
            <person name="Garg A."/>
            <person name="Pachikara N."/>
            <person name="Randazzo S."/>
            <person name="Depoix D."/>
            <person name="Carcy B."/>
            <person name="Delbecq S."/>
            <person name="Frutos R."/>
            <person name="Silva J.C."/>
            <person name="Sutton R."/>
            <person name="Krause P.J."/>
            <person name="Mamoun C.B."/>
        </authorList>
    </citation>
    <scope>NUCLEOTIDE SEQUENCE [LARGE SCALE GENOMIC DNA]</scope>
    <source>
        <strain evidence="2 3">RI</strain>
    </source>
</reference>
<dbReference type="PANTHER" id="PTHR44094">
    <property type="entry name" value="DNAJ HEAT SHOCK N-TERMINAL DOMAIN-CONTAINING PROTEIN"/>
    <property type="match status" value="1"/>
</dbReference>
<organism evidence="2 3">
    <name type="scientific">Babesia microti (strain RI)</name>
    <dbReference type="NCBI Taxonomy" id="1133968"/>
    <lineage>
        <taxon>Eukaryota</taxon>
        <taxon>Sar</taxon>
        <taxon>Alveolata</taxon>
        <taxon>Apicomplexa</taxon>
        <taxon>Aconoidasida</taxon>
        <taxon>Piroplasmida</taxon>
        <taxon>Babesiidae</taxon>
        <taxon>Babesia</taxon>
    </lineage>
</organism>
<name>I7JDL2_BABMR</name>
<dbReference type="OrthoDB" id="10250354at2759"/>
<dbReference type="InterPro" id="IPR036869">
    <property type="entry name" value="J_dom_sf"/>
</dbReference>